<reference evidence="1 2" key="1">
    <citation type="submission" date="2024-04" db="EMBL/GenBank/DDBJ databases">
        <authorList>
            <person name="Fracassetti M."/>
        </authorList>
    </citation>
    <scope>NUCLEOTIDE SEQUENCE [LARGE SCALE GENOMIC DNA]</scope>
</reference>
<proteinExistence type="predicted"/>
<dbReference type="Proteomes" id="UP001497516">
    <property type="component" value="Chromosome 2"/>
</dbReference>
<gene>
    <name evidence="1" type="ORF">LTRI10_LOCUS13996</name>
</gene>
<evidence type="ECO:0000313" key="2">
    <source>
        <dbReference type="Proteomes" id="UP001497516"/>
    </source>
</evidence>
<evidence type="ECO:0000313" key="1">
    <source>
        <dbReference type="EMBL" id="CAL1371963.1"/>
    </source>
</evidence>
<dbReference type="AlphaFoldDB" id="A0AAV2DDJ5"/>
<sequence length="86" mass="9108">MSCSLFSVAKGETRDLILLCVGGVESGSDDAWYGLSLFSPSPTIATKWNRTIGKVGQKSSSLSWVDESILTTLSIEAQVEPSLGVV</sequence>
<organism evidence="1 2">
    <name type="scientific">Linum trigynum</name>
    <dbReference type="NCBI Taxonomy" id="586398"/>
    <lineage>
        <taxon>Eukaryota</taxon>
        <taxon>Viridiplantae</taxon>
        <taxon>Streptophyta</taxon>
        <taxon>Embryophyta</taxon>
        <taxon>Tracheophyta</taxon>
        <taxon>Spermatophyta</taxon>
        <taxon>Magnoliopsida</taxon>
        <taxon>eudicotyledons</taxon>
        <taxon>Gunneridae</taxon>
        <taxon>Pentapetalae</taxon>
        <taxon>rosids</taxon>
        <taxon>fabids</taxon>
        <taxon>Malpighiales</taxon>
        <taxon>Linaceae</taxon>
        <taxon>Linum</taxon>
    </lineage>
</organism>
<accession>A0AAV2DDJ5</accession>
<protein>
    <submittedName>
        <fullName evidence="1">Uncharacterized protein</fullName>
    </submittedName>
</protein>
<keyword evidence="2" id="KW-1185">Reference proteome</keyword>
<name>A0AAV2DDJ5_9ROSI</name>
<dbReference type="EMBL" id="OZ034815">
    <property type="protein sequence ID" value="CAL1371963.1"/>
    <property type="molecule type" value="Genomic_DNA"/>
</dbReference>